<feature type="signal peptide" evidence="1">
    <location>
        <begin position="1"/>
        <end position="17"/>
    </location>
</feature>
<protein>
    <recommendedName>
        <fullName evidence="4">Odorant binding protein</fullName>
    </recommendedName>
</protein>
<evidence type="ECO:0000256" key="1">
    <source>
        <dbReference type="SAM" id="SignalP"/>
    </source>
</evidence>
<feature type="chain" id="PRO_5035198541" description="Odorant binding protein" evidence="1">
    <location>
        <begin position="18"/>
        <end position="171"/>
    </location>
</feature>
<dbReference type="RefSeq" id="XP_014252974.1">
    <property type="nucleotide sequence ID" value="XM_014397488.1"/>
</dbReference>
<dbReference type="AlphaFoldDB" id="A0A8I6RZA3"/>
<proteinExistence type="predicted"/>
<evidence type="ECO:0008006" key="4">
    <source>
        <dbReference type="Google" id="ProtNLM"/>
    </source>
</evidence>
<organism evidence="2 3">
    <name type="scientific">Cimex lectularius</name>
    <name type="common">Bed bug</name>
    <name type="synonym">Acanthia lectularia</name>
    <dbReference type="NCBI Taxonomy" id="79782"/>
    <lineage>
        <taxon>Eukaryota</taxon>
        <taxon>Metazoa</taxon>
        <taxon>Ecdysozoa</taxon>
        <taxon>Arthropoda</taxon>
        <taxon>Hexapoda</taxon>
        <taxon>Insecta</taxon>
        <taxon>Pterygota</taxon>
        <taxon>Neoptera</taxon>
        <taxon>Paraneoptera</taxon>
        <taxon>Hemiptera</taxon>
        <taxon>Heteroptera</taxon>
        <taxon>Panheteroptera</taxon>
        <taxon>Cimicomorpha</taxon>
        <taxon>Cimicidae</taxon>
        <taxon>Cimex</taxon>
    </lineage>
</organism>
<evidence type="ECO:0000313" key="3">
    <source>
        <dbReference type="Proteomes" id="UP000494040"/>
    </source>
</evidence>
<accession>A0A8I6RZA3</accession>
<dbReference type="OrthoDB" id="10468054at2759"/>
<sequence length="171" mass="20235">MIYLSLLALIIFGNGHCQSTRPKLEQDNVLYTEEIDFAFDYCISHKGLAPERKFEWFFNYSFPLNNEQSNNEVSGLSCVLNKLELIKDGLINVEKVALLLRDHNFRYNEQSWIKYFRYTITMADYCHFKVLSDKANLAYNKKWTNEENASVHFVQCVRKKMEEGTFEYIRA</sequence>
<name>A0A8I6RZA3_CIMLE</name>
<reference evidence="2" key="1">
    <citation type="submission" date="2022-01" db="UniProtKB">
        <authorList>
            <consortium name="EnsemblMetazoa"/>
        </authorList>
    </citation>
    <scope>IDENTIFICATION</scope>
</reference>
<keyword evidence="3" id="KW-1185">Reference proteome</keyword>
<evidence type="ECO:0000313" key="2">
    <source>
        <dbReference type="EnsemblMetazoa" id="XP_014252974.1"/>
    </source>
</evidence>
<dbReference type="EnsemblMetazoa" id="XM_014397488.1">
    <property type="protein sequence ID" value="XP_014252974.1"/>
    <property type="gene ID" value="LOC106668590"/>
</dbReference>
<dbReference type="KEGG" id="clec:106668590"/>
<keyword evidence="1" id="KW-0732">Signal</keyword>
<dbReference type="GeneID" id="106668590"/>
<dbReference type="Proteomes" id="UP000494040">
    <property type="component" value="Unassembled WGS sequence"/>
</dbReference>